<keyword evidence="7" id="KW-0695">RNA-directed DNA polymerase</keyword>
<keyword evidence="4" id="KW-0378">Hydrolase</keyword>
<dbReference type="OrthoDB" id="6516490at2759"/>
<dbReference type="Pfam" id="PF25597">
    <property type="entry name" value="SH3_retrovirus"/>
    <property type="match status" value="1"/>
</dbReference>
<keyword evidence="10" id="KW-0511">Multifunctional enzyme</keyword>
<evidence type="ECO:0000256" key="6">
    <source>
        <dbReference type="ARBA" id="ARBA00022908"/>
    </source>
</evidence>
<dbReference type="Proteomes" id="UP000070412">
    <property type="component" value="Unassembled WGS sequence"/>
</dbReference>
<protein>
    <submittedName>
        <fullName evidence="13">Retrovirus-related Pol polyprotein from transposon TNT 1-94</fullName>
    </submittedName>
</protein>
<dbReference type="GO" id="GO:0006310">
    <property type="term" value="P:DNA recombination"/>
    <property type="evidence" value="ECO:0007669"/>
    <property type="project" value="UniProtKB-KW"/>
</dbReference>
<reference evidence="14" key="3">
    <citation type="submission" date="2022-06" db="UniProtKB">
        <authorList>
            <consortium name="EnsemblMetazoa"/>
        </authorList>
    </citation>
    <scope>IDENTIFICATION</scope>
</reference>
<dbReference type="SUPFAM" id="SSF53098">
    <property type="entry name" value="Ribonuclease H-like"/>
    <property type="match status" value="1"/>
</dbReference>
<keyword evidence="15" id="KW-1185">Reference proteome</keyword>
<dbReference type="GO" id="GO:0015074">
    <property type="term" value="P:DNA integration"/>
    <property type="evidence" value="ECO:0007669"/>
    <property type="project" value="UniProtKB-KW"/>
</dbReference>
<gene>
    <name evidence="13" type="ORF">SSS_8825</name>
</gene>
<dbReference type="InterPro" id="IPR013103">
    <property type="entry name" value="RVT_2"/>
</dbReference>
<keyword evidence="9" id="KW-0233">DNA recombination</keyword>
<dbReference type="GO" id="GO:0003676">
    <property type="term" value="F:nucleic acid binding"/>
    <property type="evidence" value="ECO:0007669"/>
    <property type="project" value="InterPro"/>
</dbReference>
<dbReference type="PANTHER" id="PTHR42648:SF11">
    <property type="entry name" value="TRANSPOSON TY4-P GAG-POL POLYPROTEIN"/>
    <property type="match status" value="1"/>
</dbReference>
<sequence>MKSREEVLDKFKMIINEIELETNRKVLCIRTDMGTEFNSNAFQDFIKSRGIIHEKATVATPQQNGRCERVIRTLTEHARSMLSAANMPLFLWDEAMNCSVYLYNRMLNSHDFIPYEKYLGSKPDVSNLIIFGSNGEMLNKDREDKFSPKTISVKMVGYHGDSIYRVFLPHRRKILLTSSVKFDEKPKCQKSDIPQINLLKFINEQMEQYSKWQSGGAIKSDDSFKSEDSFMSDDYVEPELRNSDEDHSVERRIGRPQGSKNKKYEQSIERVQSLRSHTPKNVILLSVVPTNYVDAIKGEDAHKWKEAMNIEYDQLIKYDTWDLVERPPNNEVVSVKWVYTIKSNGRYKARLVARGFEQSSFDLDVYSPVIQMDSIRLFFSIVASKRMELIQFDCSNAFLNGEINETVYINQAPGFEDGTNRVCLLKKGIYGLRQSPKSWNRKFDEVIQRMGFIPTKLDPCLYSRKHDGKFTLLCLYVDDALVASNSQDECVKIVNEIGRNFEIQIDCSNRYVGIQYEYNRELGKIKLSQQKYIEEKLKLFKMDQCKAAATPIASGMNPYEESLPNDEYPYKEAIGALLILSCKTRPDITFAVSLLSRFMDRPCQIHVWRYLKGSIERGIVLGWSDTSIVSFSDADLAGDKDARLQLFWINQIMTKIF</sequence>
<evidence type="ECO:0000259" key="12">
    <source>
        <dbReference type="PROSITE" id="PS50994"/>
    </source>
</evidence>
<dbReference type="GO" id="GO:0004519">
    <property type="term" value="F:endonuclease activity"/>
    <property type="evidence" value="ECO:0007669"/>
    <property type="project" value="UniProtKB-KW"/>
</dbReference>
<keyword evidence="8" id="KW-0808">Transferase</keyword>
<evidence type="ECO:0000256" key="7">
    <source>
        <dbReference type="ARBA" id="ARBA00022918"/>
    </source>
</evidence>
<proteinExistence type="predicted"/>
<dbReference type="InterPro" id="IPR012337">
    <property type="entry name" value="RNaseH-like_sf"/>
</dbReference>
<dbReference type="PANTHER" id="PTHR42648">
    <property type="entry name" value="TRANSPOSASE, PUTATIVE-RELATED"/>
    <property type="match status" value="1"/>
</dbReference>
<dbReference type="GO" id="GO:0042575">
    <property type="term" value="C:DNA polymerase complex"/>
    <property type="evidence" value="ECO:0007669"/>
    <property type="project" value="UniProtKB-ARBA"/>
</dbReference>
<dbReference type="Gene3D" id="3.30.420.10">
    <property type="entry name" value="Ribonuclease H-like superfamily/Ribonuclease H"/>
    <property type="match status" value="1"/>
</dbReference>
<evidence type="ECO:0000256" key="4">
    <source>
        <dbReference type="ARBA" id="ARBA00022801"/>
    </source>
</evidence>
<dbReference type="GO" id="GO:0003964">
    <property type="term" value="F:RNA-directed DNA polymerase activity"/>
    <property type="evidence" value="ECO:0007669"/>
    <property type="project" value="UniProtKB-KW"/>
</dbReference>
<dbReference type="GO" id="GO:0016787">
    <property type="term" value="F:hydrolase activity"/>
    <property type="evidence" value="ECO:0007669"/>
    <property type="project" value="UniProtKB-KW"/>
</dbReference>
<feature type="compositionally biased region" description="Basic and acidic residues" evidence="11">
    <location>
        <begin position="238"/>
        <end position="253"/>
    </location>
</feature>
<keyword evidence="8" id="KW-0239">DNA-directed DNA polymerase</keyword>
<evidence type="ECO:0000313" key="13">
    <source>
        <dbReference type="EMBL" id="KAF7492801.1"/>
    </source>
</evidence>
<accession>A0A834RC73</accession>
<dbReference type="PROSITE" id="PS50994">
    <property type="entry name" value="INTEGRASE"/>
    <property type="match status" value="1"/>
</dbReference>
<dbReference type="InterPro" id="IPR043502">
    <property type="entry name" value="DNA/RNA_pol_sf"/>
</dbReference>
<evidence type="ECO:0000313" key="14">
    <source>
        <dbReference type="EnsemblMetazoa" id="KAF7492801.1"/>
    </source>
</evidence>
<keyword evidence="5" id="KW-0460">Magnesium</keyword>
<dbReference type="InterPro" id="IPR001584">
    <property type="entry name" value="Integrase_cat-core"/>
</dbReference>
<evidence type="ECO:0000313" key="15">
    <source>
        <dbReference type="Proteomes" id="UP000070412"/>
    </source>
</evidence>
<dbReference type="InterPro" id="IPR039537">
    <property type="entry name" value="Retrotran_Ty1/copia-like"/>
</dbReference>
<evidence type="ECO:0000256" key="9">
    <source>
        <dbReference type="ARBA" id="ARBA00023172"/>
    </source>
</evidence>
<dbReference type="InterPro" id="IPR036397">
    <property type="entry name" value="RNaseH_sf"/>
</dbReference>
<evidence type="ECO:0000256" key="10">
    <source>
        <dbReference type="ARBA" id="ARBA00023268"/>
    </source>
</evidence>
<keyword evidence="1" id="KW-0540">Nuclease</keyword>
<feature type="region of interest" description="Disordered" evidence="11">
    <location>
        <begin position="235"/>
        <end position="263"/>
    </location>
</feature>
<reference evidence="13" key="2">
    <citation type="submission" date="2020-01" db="EMBL/GenBank/DDBJ databases">
        <authorList>
            <person name="Korhonen P.K.K."/>
            <person name="Guangxu M.G."/>
            <person name="Wang T.W."/>
            <person name="Stroehlein A.J.S."/>
            <person name="Young N.D."/>
            <person name="Ang C.-S.A."/>
            <person name="Fernando D.W.F."/>
            <person name="Lu H.L."/>
            <person name="Taylor S.T."/>
            <person name="Ehtesham M.E.M."/>
            <person name="Najaraj S.H.N."/>
            <person name="Harsha G.H.G."/>
            <person name="Madugundu A.M."/>
            <person name="Renuse S.R."/>
            <person name="Holt D.H."/>
            <person name="Pandey A.P."/>
            <person name="Papenfuss A.P."/>
            <person name="Gasser R.B.G."/>
            <person name="Fischer K.F."/>
        </authorList>
    </citation>
    <scope>NUCLEOTIDE SEQUENCE</scope>
    <source>
        <strain evidence="13">SSS_KF_BRIS2020</strain>
    </source>
</reference>
<dbReference type="Pfam" id="PF07727">
    <property type="entry name" value="RVT_2"/>
    <property type="match status" value="1"/>
</dbReference>
<dbReference type="AlphaFoldDB" id="A0A834RC73"/>
<keyword evidence="8" id="KW-0548">Nucleotidyltransferase</keyword>
<keyword evidence="6" id="KW-0229">DNA integration</keyword>
<dbReference type="GO" id="GO:0003887">
    <property type="term" value="F:DNA-directed DNA polymerase activity"/>
    <property type="evidence" value="ECO:0007669"/>
    <property type="project" value="UniProtKB-KW"/>
</dbReference>
<name>A0A834RC73_SARSC</name>
<dbReference type="InterPro" id="IPR057670">
    <property type="entry name" value="SH3_retrovirus"/>
</dbReference>
<dbReference type="GO" id="GO:0046872">
    <property type="term" value="F:metal ion binding"/>
    <property type="evidence" value="ECO:0007669"/>
    <property type="project" value="UniProtKB-KW"/>
</dbReference>
<evidence type="ECO:0000256" key="2">
    <source>
        <dbReference type="ARBA" id="ARBA00022723"/>
    </source>
</evidence>
<dbReference type="EMBL" id="WVUK01000056">
    <property type="protein sequence ID" value="KAF7492801.1"/>
    <property type="molecule type" value="Genomic_DNA"/>
</dbReference>
<evidence type="ECO:0000256" key="11">
    <source>
        <dbReference type="SAM" id="MobiDB-lite"/>
    </source>
</evidence>
<keyword evidence="2" id="KW-0479">Metal-binding</keyword>
<evidence type="ECO:0000256" key="8">
    <source>
        <dbReference type="ARBA" id="ARBA00022932"/>
    </source>
</evidence>
<keyword evidence="3" id="KW-0255">Endonuclease</keyword>
<evidence type="ECO:0000256" key="5">
    <source>
        <dbReference type="ARBA" id="ARBA00022842"/>
    </source>
</evidence>
<organism evidence="13">
    <name type="scientific">Sarcoptes scabiei</name>
    <name type="common">Itch mite</name>
    <name type="synonym">Acarus scabiei</name>
    <dbReference type="NCBI Taxonomy" id="52283"/>
    <lineage>
        <taxon>Eukaryota</taxon>
        <taxon>Metazoa</taxon>
        <taxon>Ecdysozoa</taxon>
        <taxon>Arthropoda</taxon>
        <taxon>Chelicerata</taxon>
        <taxon>Arachnida</taxon>
        <taxon>Acari</taxon>
        <taxon>Acariformes</taxon>
        <taxon>Sarcoptiformes</taxon>
        <taxon>Astigmata</taxon>
        <taxon>Psoroptidia</taxon>
        <taxon>Sarcoptoidea</taxon>
        <taxon>Sarcoptidae</taxon>
        <taxon>Sarcoptinae</taxon>
        <taxon>Sarcoptes</taxon>
    </lineage>
</organism>
<evidence type="ECO:0000256" key="1">
    <source>
        <dbReference type="ARBA" id="ARBA00022722"/>
    </source>
</evidence>
<reference evidence="15" key="1">
    <citation type="journal article" date="2020" name="PLoS Negl. Trop. Dis.">
        <title>High-quality nuclear genome for Sarcoptes scabiei-A critical resource for a neglected parasite.</title>
        <authorList>
            <person name="Korhonen P.K."/>
            <person name="Gasser R.B."/>
            <person name="Ma G."/>
            <person name="Wang T."/>
            <person name="Stroehlein A.J."/>
            <person name="Young N.D."/>
            <person name="Ang C.S."/>
            <person name="Fernando D.D."/>
            <person name="Lu H.C."/>
            <person name="Taylor S."/>
            <person name="Reynolds S.L."/>
            <person name="Mofiz E."/>
            <person name="Najaraj S.H."/>
            <person name="Gowda H."/>
            <person name="Madugundu A."/>
            <person name="Renuse S."/>
            <person name="Holt D."/>
            <person name="Pandey A."/>
            <person name="Papenfuss A.T."/>
            <person name="Fischer K."/>
        </authorList>
    </citation>
    <scope>NUCLEOTIDE SEQUENCE [LARGE SCALE GENOMIC DNA]</scope>
</reference>
<dbReference type="EnsemblMetazoa" id="SSS_8825s_mrna">
    <property type="protein sequence ID" value="KAF7492801.1"/>
    <property type="gene ID" value="SSS_8825"/>
</dbReference>
<evidence type="ECO:0000256" key="3">
    <source>
        <dbReference type="ARBA" id="ARBA00022759"/>
    </source>
</evidence>
<dbReference type="SUPFAM" id="SSF56672">
    <property type="entry name" value="DNA/RNA polymerases"/>
    <property type="match status" value="1"/>
</dbReference>
<feature type="domain" description="Integrase catalytic" evidence="12">
    <location>
        <begin position="1"/>
        <end position="122"/>
    </location>
</feature>